<keyword evidence="2" id="KW-1185">Reference proteome</keyword>
<accession>A0ABV6J767</accession>
<gene>
    <name evidence="1" type="ORF">ACFFJ8_09635</name>
</gene>
<dbReference type="InterPro" id="IPR036388">
    <property type="entry name" value="WH-like_DNA-bd_sf"/>
</dbReference>
<evidence type="ECO:0000313" key="1">
    <source>
        <dbReference type="EMBL" id="MFC0391637.1"/>
    </source>
</evidence>
<organism evidence="1 2">
    <name type="scientific">Paenibacillus mendelii</name>
    <dbReference type="NCBI Taxonomy" id="206163"/>
    <lineage>
        <taxon>Bacteria</taxon>
        <taxon>Bacillati</taxon>
        <taxon>Bacillota</taxon>
        <taxon>Bacilli</taxon>
        <taxon>Bacillales</taxon>
        <taxon>Paenibacillaceae</taxon>
        <taxon>Paenibacillus</taxon>
    </lineage>
</organism>
<comment type="caution">
    <text evidence="1">The sequence shown here is derived from an EMBL/GenBank/DDBJ whole genome shotgun (WGS) entry which is preliminary data.</text>
</comment>
<dbReference type="EMBL" id="JBHLVF010000011">
    <property type="protein sequence ID" value="MFC0391637.1"/>
    <property type="molecule type" value="Genomic_DNA"/>
</dbReference>
<dbReference type="PANTHER" id="PTHR33221:SF15">
    <property type="entry name" value="HTH-TYPE TRANSCRIPTIONAL REGULATOR YWGB-RELATED"/>
    <property type="match status" value="1"/>
</dbReference>
<proteinExistence type="predicted"/>
<dbReference type="InterPro" id="IPR036390">
    <property type="entry name" value="WH_DNA-bd_sf"/>
</dbReference>
<dbReference type="PANTHER" id="PTHR33221">
    <property type="entry name" value="WINGED HELIX-TURN-HELIX TRANSCRIPTIONAL REGULATOR, RRF2 FAMILY"/>
    <property type="match status" value="1"/>
</dbReference>
<dbReference type="PROSITE" id="PS51197">
    <property type="entry name" value="HTH_RRF2_2"/>
    <property type="match status" value="1"/>
</dbReference>
<name>A0ABV6J767_9BACL</name>
<sequence length="145" mass="15631">MKISSRFSIAVHILSLLAIQPSGHSTSDWIAGSVGTNPVIIRRVLGQLKKVKLVTVRAGSGGAFLAKSLSEINLLAVYRAVDVVEEGRLFHIHEEPNPACPVGANIQAVLELLLSRAQEAMEKILADVTMEELVNVLSKQIEARA</sequence>
<reference evidence="1 2" key="1">
    <citation type="submission" date="2024-09" db="EMBL/GenBank/DDBJ databases">
        <authorList>
            <person name="Sun Q."/>
            <person name="Mori K."/>
        </authorList>
    </citation>
    <scope>NUCLEOTIDE SEQUENCE [LARGE SCALE GENOMIC DNA]</scope>
    <source>
        <strain evidence="1 2">CCM 4839</strain>
    </source>
</reference>
<protein>
    <submittedName>
        <fullName evidence="1">Rrf2 family transcriptional regulator</fullName>
    </submittedName>
</protein>
<dbReference type="SUPFAM" id="SSF46785">
    <property type="entry name" value="Winged helix' DNA-binding domain"/>
    <property type="match status" value="1"/>
</dbReference>
<dbReference type="InterPro" id="IPR000944">
    <property type="entry name" value="Tscrpt_reg_Rrf2"/>
</dbReference>
<dbReference type="Proteomes" id="UP001589818">
    <property type="component" value="Unassembled WGS sequence"/>
</dbReference>
<dbReference type="RefSeq" id="WP_204819720.1">
    <property type="nucleotide sequence ID" value="NZ_JANHOF010000006.1"/>
</dbReference>
<dbReference type="Gene3D" id="1.10.10.10">
    <property type="entry name" value="Winged helix-like DNA-binding domain superfamily/Winged helix DNA-binding domain"/>
    <property type="match status" value="1"/>
</dbReference>
<dbReference type="Pfam" id="PF02082">
    <property type="entry name" value="Rrf2"/>
    <property type="match status" value="1"/>
</dbReference>
<evidence type="ECO:0000313" key="2">
    <source>
        <dbReference type="Proteomes" id="UP001589818"/>
    </source>
</evidence>